<organism evidence="2 3">
    <name type="scientific">Runella slithyformis (strain ATCC 29530 / DSM 19594 / LMG 11500 / NCIMB 11436 / LSU 4)</name>
    <dbReference type="NCBI Taxonomy" id="761193"/>
    <lineage>
        <taxon>Bacteria</taxon>
        <taxon>Pseudomonadati</taxon>
        <taxon>Bacteroidota</taxon>
        <taxon>Cytophagia</taxon>
        <taxon>Cytophagales</taxon>
        <taxon>Spirosomataceae</taxon>
        <taxon>Runella</taxon>
    </lineage>
</organism>
<name>A0A7U3ZJR5_RUNSL</name>
<gene>
    <name evidence="2" type="ordered locus">Runsl_2095</name>
</gene>
<dbReference type="AlphaFoldDB" id="A0A7U3ZJR5"/>
<dbReference type="Proteomes" id="UP000000493">
    <property type="component" value="Chromosome"/>
</dbReference>
<evidence type="ECO:0000313" key="3">
    <source>
        <dbReference type="Proteomes" id="UP000000493"/>
    </source>
</evidence>
<protein>
    <recommendedName>
        <fullName evidence="1">Secretion system C-terminal sorting domain-containing protein</fullName>
    </recommendedName>
</protein>
<accession>A0A7U3ZJR5</accession>
<evidence type="ECO:0000313" key="2">
    <source>
        <dbReference type="EMBL" id="AEI48510.1"/>
    </source>
</evidence>
<keyword evidence="3" id="KW-1185">Reference proteome</keyword>
<reference evidence="2 3" key="2">
    <citation type="journal article" date="2012" name="Stand. Genomic Sci.">
        <title>Complete genome sequence of the aquatic bacterium Runella slithyformis type strain (LSU 4(T)).</title>
        <authorList>
            <person name="Copeland A."/>
            <person name="Zhang X."/>
            <person name="Misra M."/>
            <person name="Lapidus A."/>
            <person name="Nolan M."/>
            <person name="Lucas S."/>
            <person name="Deshpande S."/>
            <person name="Cheng J.F."/>
            <person name="Tapia R."/>
            <person name="Goodwin L.A."/>
            <person name="Pitluck S."/>
            <person name="Liolios K."/>
            <person name="Pagani I."/>
            <person name="Ivanova N."/>
            <person name="Mikhailova N."/>
            <person name="Pati A."/>
            <person name="Chen A."/>
            <person name="Palaniappan K."/>
            <person name="Land M."/>
            <person name="Hauser L."/>
            <person name="Pan C."/>
            <person name="Jeffries C.D."/>
            <person name="Detter J.C."/>
            <person name="Brambilla E.M."/>
            <person name="Rohde M."/>
            <person name="Djao O.D."/>
            <person name="Goker M."/>
            <person name="Sikorski J."/>
            <person name="Tindall B.J."/>
            <person name="Woyke T."/>
            <person name="Bristow J."/>
            <person name="Eisen J.A."/>
            <person name="Markowitz V."/>
            <person name="Hugenholtz P."/>
            <person name="Kyrpides N.C."/>
            <person name="Klenk H.P."/>
            <person name="Mavromatis K."/>
        </authorList>
    </citation>
    <scope>NUCLEOTIDE SEQUENCE [LARGE SCALE GENOMIC DNA]</scope>
    <source>
        <strain evidence="3">ATCC 29530 / DSM 19594 / LMG 11500 / NCIMB 11436 / LSU 4</strain>
    </source>
</reference>
<proteinExistence type="predicted"/>
<dbReference type="InterPro" id="IPR026444">
    <property type="entry name" value="Secre_tail"/>
</dbReference>
<dbReference type="EMBL" id="CP002859">
    <property type="protein sequence ID" value="AEI48510.1"/>
    <property type="molecule type" value="Genomic_DNA"/>
</dbReference>
<dbReference type="KEGG" id="rsi:Runsl_2095"/>
<reference evidence="3" key="1">
    <citation type="submission" date="2011-06" db="EMBL/GenBank/DDBJ databases">
        <title>The complete genome of chromosome of Runella slithyformis DSM 19594.</title>
        <authorList>
            <consortium name="US DOE Joint Genome Institute (JGI-PGF)"/>
            <person name="Lucas S."/>
            <person name="Han J."/>
            <person name="Lapidus A."/>
            <person name="Bruce D."/>
            <person name="Goodwin L."/>
            <person name="Pitluck S."/>
            <person name="Peters L."/>
            <person name="Kyrpides N."/>
            <person name="Mavromatis K."/>
            <person name="Ivanova N."/>
            <person name="Ovchinnikova G."/>
            <person name="Zhang X."/>
            <person name="Misra M."/>
            <person name="Detter J.C."/>
            <person name="Tapia R."/>
            <person name="Han C."/>
            <person name="Land M."/>
            <person name="Hauser L."/>
            <person name="Markowitz V."/>
            <person name="Cheng J.-F."/>
            <person name="Hugenholtz P."/>
            <person name="Woyke T."/>
            <person name="Wu D."/>
            <person name="Tindall B."/>
            <person name="Faehrich R."/>
            <person name="Brambilla E."/>
            <person name="Klenk H.-P."/>
            <person name="Eisen J.A."/>
        </authorList>
    </citation>
    <scope>NUCLEOTIDE SEQUENCE [LARGE SCALE GENOMIC DNA]</scope>
    <source>
        <strain evidence="3">ATCC 29530 / DSM 19594 / LMG 11500 / NCIMB 11436 / LSU 4</strain>
    </source>
</reference>
<dbReference type="Pfam" id="PF18962">
    <property type="entry name" value="Por_Secre_tail"/>
    <property type="match status" value="1"/>
</dbReference>
<evidence type="ECO:0000259" key="1">
    <source>
        <dbReference type="Pfam" id="PF18962"/>
    </source>
</evidence>
<feature type="domain" description="Secretion system C-terminal sorting" evidence="1">
    <location>
        <begin position="755"/>
        <end position="826"/>
    </location>
</feature>
<sequence>MRLLIRFEFIVILLLSLVKIALFAQIPTITTGNVSSGSACAGSSLPVSFTASLPGNAKRLFIVQLSNAAGAFTGPTNLATGTASPIQVTLPVGSLGGDYRLRVITDTTGVTYIPSAFFTMLRPPTAFLSGDTSIAAGGSAQLSIDFTGNGPWTYTFTNTATGTTPLNPLRGIVQPTVSTTYALQSVSNVCGVGTVSGSARVTVFPRITTEFSATGLCAGAAVTIPFNVAGTFASTDVRYTAQLSTASGNFLAPITLGSGTVSPLSVTLPANLPAGTYQIRVIANSVATYVSSSIFTVRPLPTATLSGTASVGIGDTTSLSIAFTGDAPWTYQLASGPVTTSAVSPAKVVVNPTASTNYSLVSVSNACGTGTVSGSAAITVVPRISVADVSLGSVCVGATISLPFTVTGTFTTAVSYSVQLSDAAGSFTAPRVLATGASSPIAISIPTNIPAGTGYRLRVVAGSAASSINSPVFSVRGRPIATLSGAALVNFGENANLTLNFTGEGPWTFTLSDGSTGTAAQTPFTVSITPTQTATYAVNSVRNACGEGSTSGSAQVTVIPRLLTETPATAICTGKDIEVKFTVGGVLSGTTGFQAQLSDSTGAFTNPILIGTGTQSPIISTIPTTTRVGGSYRIRVIATGGSAITPVPTNPFFLGRRPSAVLSGGGTFPLKPGEEIVLVIQFSGDGPWTYTLSDNTGGTSAVSPALLTVSPQLPTTYTLKSVRNACGEGNVSGSALANVIITSLEGPIKHNVSFFPNPTASRLNINITDTAASEWQLVDIQGRLLKSDRWEPRPTYENAIDIQAFPTGLYLIKVKINDRWFSAKLIKE</sequence>
<dbReference type="RefSeq" id="WP_013927821.1">
    <property type="nucleotide sequence ID" value="NC_015703.1"/>
</dbReference>
<dbReference type="NCBIfam" id="TIGR04183">
    <property type="entry name" value="Por_Secre_tail"/>
    <property type="match status" value="1"/>
</dbReference>